<dbReference type="Proteomes" id="UP001164250">
    <property type="component" value="Chromosome 1"/>
</dbReference>
<organism evidence="1 2">
    <name type="scientific">Pistacia atlantica</name>
    <dbReference type="NCBI Taxonomy" id="434234"/>
    <lineage>
        <taxon>Eukaryota</taxon>
        <taxon>Viridiplantae</taxon>
        <taxon>Streptophyta</taxon>
        <taxon>Embryophyta</taxon>
        <taxon>Tracheophyta</taxon>
        <taxon>Spermatophyta</taxon>
        <taxon>Magnoliopsida</taxon>
        <taxon>eudicotyledons</taxon>
        <taxon>Gunneridae</taxon>
        <taxon>Pentapetalae</taxon>
        <taxon>rosids</taxon>
        <taxon>malvids</taxon>
        <taxon>Sapindales</taxon>
        <taxon>Anacardiaceae</taxon>
        <taxon>Pistacia</taxon>
    </lineage>
</organism>
<reference evidence="2" key="1">
    <citation type="journal article" date="2023" name="G3 (Bethesda)">
        <title>Genome assembly and association tests identify interacting loci associated with vigor, precocity, and sex in interspecific pistachio rootstocks.</title>
        <authorList>
            <person name="Palmer W."/>
            <person name="Jacygrad E."/>
            <person name="Sagayaradj S."/>
            <person name="Cavanaugh K."/>
            <person name="Han R."/>
            <person name="Bertier L."/>
            <person name="Beede B."/>
            <person name="Kafkas S."/>
            <person name="Golino D."/>
            <person name="Preece J."/>
            <person name="Michelmore R."/>
        </authorList>
    </citation>
    <scope>NUCLEOTIDE SEQUENCE [LARGE SCALE GENOMIC DNA]</scope>
</reference>
<comment type="caution">
    <text evidence="1">The sequence shown here is derived from an EMBL/GenBank/DDBJ whole genome shotgun (WGS) entry which is preliminary data.</text>
</comment>
<sequence>MSKRKFGFEGFNINRQTTYSFEQSQTPQRLYVPPSSRHSHDNYEDNDLDNIDYDDNDAAKDSDDNGNGAGNDEIDPLDAFMEGIHEEMKAAPPPKPKEKLERYKDDEDEDDPMESFLRAKKDVGLTLAADALRAGYDSDEEVYAAAKAVDAGMLDYDSDDNPIVVEKKRIEPIPPLDHSSIDYEPFSKDFYEESASISGMTEQDVAEYRKSLAIRVSGFDVPRPIKTFNDSGFSTQLMHAISKQGYEKPTSIQCQALPIVLSGRDIIGIAKTGSGKTASFVLPMIVHIMDQPELQKEEGPIGVICAPTRELAHQIYLETKKFAKSHGIRVSAVYGGMSKLDQFKELKAGCEIVIATPGRLIDMLKMKALTMLRATYLVLDEADRMFDLGFEPQIRSIVGQIRPDRQTLLFSATMPRKVEKLAREILTDPVRVTVGEVGMANEDITQVVHVIPSDAEKLPWLLEKLPGMIDNGDVLVFASKKASVDEIETQLVQTRFKVAALHGDKDQASRMEILQKFKSGIYHVLIATDVAARGLDIKSIKSVVNFDIARDMDMHVHRIGRTGRAGDKDGTAYTLITQKEARFAGELVNSLIAAGQNVSVELMDLAMKDGRFRSKRDARKGGGKKSKGKGGAGRGVRGVDFGLGIGYNPESTNTPAQNVPSRSAAVNSLRTGVMAQFKSSFVAASSNPQSQGVNNSSSAYTNKRPALPGFVSGGSIGGDTNRAQMTSSFSPAPVSGVNTSGQNSRENGNQNSERLSFCLTFCSRDRPRERRRPSGWDR</sequence>
<gene>
    <name evidence="1" type="ORF">Patl1_00868</name>
</gene>
<accession>A0ACC1CCE2</accession>
<evidence type="ECO:0000313" key="2">
    <source>
        <dbReference type="Proteomes" id="UP001164250"/>
    </source>
</evidence>
<proteinExistence type="predicted"/>
<name>A0ACC1CCE2_9ROSI</name>
<evidence type="ECO:0000313" key="1">
    <source>
        <dbReference type="EMBL" id="KAJ0113238.1"/>
    </source>
</evidence>
<protein>
    <submittedName>
        <fullName evidence="1">Uncharacterized protein</fullName>
    </submittedName>
</protein>
<dbReference type="EMBL" id="CM047897">
    <property type="protein sequence ID" value="KAJ0113238.1"/>
    <property type="molecule type" value="Genomic_DNA"/>
</dbReference>
<keyword evidence="2" id="KW-1185">Reference proteome</keyword>